<dbReference type="EMBL" id="CAVNYO010000061">
    <property type="protein sequence ID" value="CAK5264583.1"/>
    <property type="molecule type" value="Genomic_DNA"/>
</dbReference>
<organism evidence="1 2">
    <name type="scientific">Mycena citricolor</name>
    <dbReference type="NCBI Taxonomy" id="2018698"/>
    <lineage>
        <taxon>Eukaryota</taxon>
        <taxon>Fungi</taxon>
        <taxon>Dikarya</taxon>
        <taxon>Basidiomycota</taxon>
        <taxon>Agaricomycotina</taxon>
        <taxon>Agaricomycetes</taxon>
        <taxon>Agaricomycetidae</taxon>
        <taxon>Agaricales</taxon>
        <taxon>Marasmiineae</taxon>
        <taxon>Mycenaceae</taxon>
        <taxon>Mycena</taxon>
    </lineage>
</organism>
<feature type="non-terminal residue" evidence="1">
    <location>
        <position position="71"/>
    </location>
</feature>
<comment type="caution">
    <text evidence="1">The sequence shown here is derived from an EMBL/GenBank/DDBJ whole genome shotgun (WGS) entry which is preliminary data.</text>
</comment>
<protein>
    <submittedName>
        <fullName evidence="1">Uncharacterized protein</fullName>
    </submittedName>
</protein>
<proteinExistence type="predicted"/>
<keyword evidence="2" id="KW-1185">Reference proteome</keyword>
<name>A0AAD2GVD1_9AGAR</name>
<gene>
    <name evidence="1" type="ORF">MYCIT1_LOCUS4865</name>
</gene>
<evidence type="ECO:0000313" key="2">
    <source>
        <dbReference type="Proteomes" id="UP001295794"/>
    </source>
</evidence>
<sequence length="71" mass="7697">PTYSSISSRNSFFHPRPILSISRCIPTISAFCSWCKSNMTSRTMFRKNSCAPCADGFPGDADIVSTGDPSS</sequence>
<accession>A0AAD2GVD1</accession>
<dbReference type="Proteomes" id="UP001295794">
    <property type="component" value="Unassembled WGS sequence"/>
</dbReference>
<evidence type="ECO:0000313" key="1">
    <source>
        <dbReference type="EMBL" id="CAK5264583.1"/>
    </source>
</evidence>
<reference evidence="1" key="1">
    <citation type="submission" date="2023-11" db="EMBL/GenBank/DDBJ databases">
        <authorList>
            <person name="De Vega J J."/>
            <person name="De Vega J J."/>
        </authorList>
    </citation>
    <scope>NUCLEOTIDE SEQUENCE</scope>
</reference>
<feature type="non-terminal residue" evidence="1">
    <location>
        <position position="1"/>
    </location>
</feature>
<dbReference type="AlphaFoldDB" id="A0AAD2GVD1"/>